<evidence type="ECO:0000259" key="7">
    <source>
        <dbReference type="Pfam" id="PF17188"/>
    </source>
</evidence>
<gene>
    <name evidence="8" type="primary">mucB</name>
    <name evidence="8" type="ORF">GCM10007907_32520</name>
</gene>
<evidence type="ECO:0000256" key="5">
    <source>
        <dbReference type="SAM" id="SignalP"/>
    </source>
</evidence>
<dbReference type="InterPro" id="IPR005588">
    <property type="entry name" value="MucB_RseB"/>
</dbReference>
<dbReference type="PIRSF" id="PIRSF005427">
    <property type="entry name" value="RseB"/>
    <property type="match status" value="1"/>
</dbReference>
<evidence type="ECO:0000313" key="8">
    <source>
        <dbReference type="EMBL" id="GLR14462.1"/>
    </source>
</evidence>
<protein>
    <submittedName>
        <fullName evidence="8">Sigma factor regulatory protein</fullName>
    </submittedName>
</protein>
<sequence length="332" mass="36773">MRDAKPAMKLRMGLCSLLLLASSVQAAELLTSSESAGLLKRMAVSARILNYSGVYLYHHTDVMETFRLVHAYDAGGEQERRESLDGIPREFVRNNDQITCYLPNVRPFMLDRRAANKFFPGVIPDQILDVLNNYSFKRLGVERVAGYECQSVLLEPKDKLRNPHQLCLETNTGLLLKSTMFAPERGDLLEHFVFTQLDIGGPIDKRALKSVLASKALPLEPQPLPKALPAPLGGASQFVMANLPSGFRLVKEALSKLPGKADPVQHFLYSDGMATVSVFVEPASSNPVALPLSRSNKTVNFYSRQADGWRVTALGEVPLRTVQLFTQAFSVR</sequence>
<evidence type="ECO:0000256" key="1">
    <source>
        <dbReference type="ARBA" id="ARBA00004418"/>
    </source>
</evidence>
<feature type="domain" description="MucB/RseB N-terminal" evidence="6">
    <location>
        <begin position="37"/>
        <end position="211"/>
    </location>
</feature>
<feature type="domain" description="MucB/RseB C-terminal" evidence="7">
    <location>
        <begin position="235"/>
        <end position="327"/>
    </location>
</feature>
<keyword evidence="3 5" id="KW-0732">Signal</keyword>
<dbReference type="CDD" id="cd16327">
    <property type="entry name" value="RseB"/>
    <property type="match status" value="1"/>
</dbReference>
<evidence type="ECO:0000256" key="2">
    <source>
        <dbReference type="ARBA" id="ARBA00008150"/>
    </source>
</evidence>
<dbReference type="Pfam" id="PF03888">
    <property type="entry name" value="MucB_RseB"/>
    <property type="match status" value="1"/>
</dbReference>
<proteinExistence type="inferred from homology"/>
<organism evidence="8 9">
    <name type="scientific">Chitinimonas prasina</name>
    <dbReference type="NCBI Taxonomy" id="1434937"/>
    <lineage>
        <taxon>Bacteria</taxon>
        <taxon>Pseudomonadati</taxon>
        <taxon>Pseudomonadota</taxon>
        <taxon>Betaproteobacteria</taxon>
        <taxon>Neisseriales</taxon>
        <taxon>Chitinibacteraceae</taxon>
        <taxon>Chitinimonas</taxon>
    </lineage>
</organism>
<dbReference type="Gene3D" id="3.30.200.100">
    <property type="entry name" value="MucB/RseB, C-terminal domain"/>
    <property type="match status" value="1"/>
</dbReference>
<evidence type="ECO:0000256" key="4">
    <source>
        <dbReference type="ARBA" id="ARBA00022764"/>
    </source>
</evidence>
<dbReference type="InterPro" id="IPR033434">
    <property type="entry name" value="MucB/RseB_N"/>
</dbReference>
<dbReference type="InterPro" id="IPR038484">
    <property type="entry name" value="MucB/RseB_C_sf"/>
</dbReference>
<dbReference type="PANTHER" id="PTHR38782:SF1">
    <property type="entry name" value="SIGMA-E FACTOR REGULATORY PROTEIN RSEB"/>
    <property type="match status" value="1"/>
</dbReference>
<evidence type="ECO:0000256" key="3">
    <source>
        <dbReference type="ARBA" id="ARBA00022729"/>
    </source>
</evidence>
<reference evidence="9" key="1">
    <citation type="journal article" date="2019" name="Int. J. Syst. Evol. Microbiol.">
        <title>The Global Catalogue of Microorganisms (GCM) 10K type strain sequencing project: providing services to taxonomists for standard genome sequencing and annotation.</title>
        <authorList>
            <consortium name="The Broad Institute Genomics Platform"/>
            <consortium name="The Broad Institute Genome Sequencing Center for Infectious Disease"/>
            <person name="Wu L."/>
            <person name="Ma J."/>
        </authorList>
    </citation>
    <scope>NUCLEOTIDE SEQUENCE [LARGE SCALE GENOMIC DNA]</scope>
    <source>
        <strain evidence="9">NBRC 110044</strain>
    </source>
</reference>
<dbReference type="InterPro" id="IPR033436">
    <property type="entry name" value="MucB/RseB_C"/>
</dbReference>
<dbReference type="Pfam" id="PF17188">
    <property type="entry name" value="MucB_RseB_C"/>
    <property type="match status" value="1"/>
</dbReference>
<comment type="caution">
    <text evidence="8">The sequence shown here is derived from an EMBL/GenBank/DDBJ whole genome shotgun (WGS) entry which is preliminary data.</text>
</comment>
<evidence type="ECO:0000259" key="6">
    <source>
        <dbReference type="Pfam" id="PF03888"/>
    </source>
</evidence>
<feature type="signal peptide" evidence="5">
    <location>
        <begin position="1"/>
        <end position="26"/>
    </location>
</feature>
<evidence type="ECO:0000313" key="9">
    <source>
        <dbReference type="Proteomes" id="UP001156706"/>
    </source>
</evidence>
<keyword evidence="4" id="KW-0574">Periplasm</keyword>
<name>A0ABQ5YHI6_9NEIS</name>
<feature type="chain" id="PRO_5046770378" evidence="5">
    <location>
        <begin position="27"/>
        <end position="332"/>
    </location>
</feature>
<dbReference type="Proteomes" id="UP001156706">
    <property type="component" value="Unassembled WGS sequence"/>
</dbReference>
<keyword evidence="9" id="KW-1185">Reference proteome</keyword>
<accession>A0ABQ5YHI6</accession>
<dbReference type="Gene3D" id="2.50.20.10">
    <property type="entry name" value="Lipoprotein localisation LolA/LolB/LppX"/>
    <property type="match status" value="1"/>
</dbReference>
<comment type="subcellular location">
    <subcellularLocation>
        <location evidence="1">Periplasm</location>
    </subcellularLocation>
</comment>
<comment type="similarity">
    <text evidence="2">Belongs to the RseB family.</text>
</comment>
<dbReference type="EMBL" id="BSOG01000004">
    <property type="protein sequence ID" value="GLR14462.1"/>
    <property type="molecule type" value="Genomic_DNA"/>
</dbReference>
<dbReference type="PANTHER" id="PTHR38782">
    <property type="match status" value="1"/>
</dbReference>